<feature type="transmembrane region" description="Helical" evidence="1">
    <location>
        <begin position="44"/>
        <end position="62"/>
    </location>
</feature>
<organism evidence="2 3">
    <name type="scientific">Pseudocohnilembus persalinus</name>
    <name type="common">Ciliate</name>
    <dbReference type="NCBI Taxonomy" id="266149"/>
    <lineage>
        <taxon>Eukaryota</taxon>
        <taxon>Sar</taxon>
        <taxon>Alveolata</taxon>
        <taxon>Ciliophora</taxon>
        <taxon>Intramacronucleata</taxon>
        <taxon>Oligohymenophorea</taxon>
        <taxon>Scuticociliatia</taxon>
        <taxon>Philasterida</taxon>
        <taxon>Pseudocohnilembidae</taxon>
        <taxon>Pseudocohnilembus</taxon>
    </lineage>
</organism>
<evidence type="ECO:0000313" key="3">
    <source>
        <dbReference type="Proteomes" id="UP000054937"/>
    </source>
</evidence>
<dbReference type="EMBL" id="LDAU01000131">
    <property type="protein sequence ID" value="KRX03480.1"/>
    <property type="molecule type" value="Genomic_DNA"/>
</dbReference>
<dbReference type="Proteomes" id="UP000054937">
    <property type="component" value="Unassembled WGS sequence"/>
</dbReference>
<evidence type="ECO:0000313" key="2">
    <source>
        <dbReference type="EMBL" id="KRX03480.1"/>
    </source>
</evidence>
<keyword evidence="1" id="KW-0812">Transmembrane</keyword>
<evidence type="ECO:0000256" key="1">
    <source>
        <dbReference type="SAM" id="Phobius"/>
    </source>
</evidence>
<sequence>MKALPHLYNRIFFSPAQRYQVQASDGVLCALMVILMYFDGVRNLNHQLINFIFIYILPICCFSSSKIGDHCVFHVELCRMLGKEIQSHGWIVQVKQSAYNIIR</sequence>
<dbReference type="AlphaFoldDB" id="A0A0V0QN46"/>
<reference evidence="2 3" key="1">
    <citation type="journal article" date="2015" name="Sci. Rep.">
        <title>Genome of the facultative scuticociliatosis pathogen Pseudocohnilembus persalinus provides insight into its virulence through horizontal gene transfer.</title>
        <authorList>
            <person name="Xiong J."/>
            <person name="Wang G."/>
            <person name="Cheng J."/>
            <person name="Tian M."/>
            <person name="Pan X."/>
            <person name="Warren A."/>
            <person name="Jiang C."/>
            <person name="Yuan D."/>
            <person name="Miao W."/>
        </authorList>
    </citation>
    <scope>NUCLEOTIDE SEQUENCE [LARGE SCALE GENOMIC DNA]</scope>
    <source>
        <strain evidence="2">36N120E</strain>
    </source>
</reference>
<keyword evidence="1" id="KW-0472">Membrane</keyword>
<dbReference type="InParanoid" id="A0A0V0QN46"/>
<protein>
    <submittedName>
        <fullName evidence="2">Uncharacterized protein</fullName>
    </submittedName>
</protein>
<proteinExistence type="predicted"/>
<accession>A0A0V0QN46</accession>
<gene>
    <name evidence="2" type="ORF">PPERSA_02859</name>
</gene>
<name>A0A0V0QN46_PSEPJ</name>
<keyword evidence="3" id="KW-1185">Reference proteome</keyword>
<keyword evidence="1" id="KW-1133">Transmembrane helix</keyword>
<feature type="transmembrane region" description="Helical" evidence="1">
    <location>
        <begin position="21"/>
        <end position="38"/>
    </location>
</feature>
<comment type="caution">
    <text evidence="2">The sequence shown here is derived from an EMBL/GenBank/DDBJ whole genome shotgun (WGS) entry which is preliminary data.</text>
</comment>